<reference evidence="1" key="1">
    <citation type="submission" date="2020-08" db="EMBL/GenBank/DDBJ databases">
        <title>Whole genome shotgun sequence of Actinocatenispora sera NBRC 101916.</title>
        <authorList>
            <person name="Komaki H."/>
            <person name="Tamura T."/>
        </authorList>
    </citation>
    <scope>NUCLEOTIDE SEQUENCE</scope>
    <source>
        <strain evidence="1">NBRC 101916</strain>
    </source>
</reference>
<dbReference type="Proteomes" id="UP000680750">
    <property type="component" value="Chromosome"/>
</dbReference>
<accession>A0A810KZ64</accession>
<evidence type="ECO:0008006" key="3">
    <source>
        <dbReference type="Google" id="ProtNLM"/>
    </source>
</evidence>
<gene>
    <name evidence="1" type="ORF">Asera_26380</name>
</gene>
<evidence type="ECO:0000313" key="2">
    <source>
        <dbReference type="Proteomes" id="UP000680750"/>
    </source>
</evidence>
<organism evidence="1 2">
    <name type="scientific">Actinocatenispora sera</name>
    <dbReference type="NCBI Taxonomy" id="390989"/>
    <lineage>
        <taxon>Bacteria</taxon>
        <taxon>Bacillati</taxon>
        <taxon>Actinomycetota</taxon>
        <taxon>Actinomycetes</taxon>
        <taxon>Micromonosporales</taxon>
        <taxon>Micromonosporaceae</taxon>
        <taxon>Actinocatenispora</taxon>
    </lineage>
</organism>
<protein>
    <recommendedName>
        <fullName evidence="3">Response regulatory domain-containing protein</fullName>
    </recommendedName>
</protein>
<dbReference type="AlphaFoldDB" id="A0A810KZ64"/>
<evidence type="ECO:0000313" key="1">
    <source>
        <dbReference type="EMBL" id="BCJ28530.1"/>
    </source>
</evidence>
<dbReference type="EMBL" id="AP023354">
    <property type="protein sequence ID" value="BCJ28530.1"/>
    <property type="molecule type" value="Genomic_DNA"/>
</dbReference>
<dbReference type="Gene3D" id="3.40.50.2300">
    <property type="match status" value="1"/>
</dbReference>
<name>A0A810KZ64_9ACTN</name>
<sequence length="64" mass="6387">MAVAVHTAAARVLILTTVGHDEYVSGALRAGASGFLLTDTPAVDLLGGRRLVVAGGVVGRARCG</sequence>
<keyword evidence="2" id="KW-1185">Reference proteome</keyword>
<proteinExistence type="predicted"/>
<dbReference type="KEGG" id="aser:Asera_26380"/>